<feature type="compositionally biased region" description="Low complexity" evidence="1">
    <location>
        <begin position="125"/>
        <end position="135"/>
    </location>
</feature>
<dbReference type="OrthoDB" id="3550599at2759"/>
<evidence type="ECO:0000313" key="3">
    <source>
        <dbReference type="Proteomes" id="UP000094444"/>
    </source>
</evidence>
<feature type="region of interest" description="Disordered" evidence="1">
    <location>
        <begin position="216"/>
        <end position="309"/>
    </location>
</feature>
<name>A0A2P5HUD3_DIAHE</name>
<comment type="caution">
    <text evidence="2">The sequence shown here is derived from an EMBL/GenBank/DDBJ whole genome shotgun (WGS) entry which is preliminary data.</text>
</comment>
<keyword evidence="3" id="KW-1185">Reference proteome</keyword>
<feature type="compositionally biased region" description="Polar residues" evidence="1">
    <location>
        <begin position="234"/>
        <end position="245"/>
    </location>
</feature>
<dbReference type="EMBL" id="MAVT02000725">
    <property type="protein sequence ID" value="POS73845.1"/>
    <property type="molecule type" value="Genomic_DNA"/>
</dbReference>
<feature type="region of interest" description="Disordered" evidence="1">
    <location>
        <begin position="444"/>
        <end position="523"/>
    </location>
</feature>
<proteinExistence type="predicted"/>
<feature type="compositionally biased region" description="Polar residues" evidence="1">
    <location>
        <begin position="104"/>
        <end position="124"/>
    </location>
</feature>
<gene>
    <name evidence="2" type="ORF">DHEL01_v207762</name>
</gene>
<protein>
    <submittedName>
        <fullName evidence="2">Uncharacterized protein</fullName>
    </submittedName>
</protein>
<dbReference type="Proteomes" id="UP000094444">
    <property type="component" value="Unassembled WGS sequence"/>
</dbReference>
<sequence length="523" mass="57478">MFGFSSNPFLPTAEDSSPVTRPRCNAPGCQEFVANGYPACPFHMRPVSPKLSKGLDSQQWTGAPRVNGRLSEGAPHSRKQLDAKVTARKSIAAKPAFLLTASRTNGTRLNGSGQSAMNRIVTNGSNLSPSSSLLLQRHPGSPETPSKKRQRMTSPGDDKFSPRVSQRNFDLPSRDPSPAHGNLPVRNFGSPLPNGSSGPFYTDKDKWRLAGHVARLDTSSTQQPPSEMSLDTGPATTPLRSANSNDARRPGRVGSSAEPVILSHTDWRSPSARNSLAPEKQSRGSAPTKARRGNKIAKSAYGGLKPVTRPTPLEKQRQLLTDAHDASALERFIYGQEGSSQPPPGVAATAEREPPKRENVFYGHIDPRTHWTRPRSGEWYQKKEEEIQARGGRKANFGKAVQRMREQRLKENPGEWEEKLPERVRNNEAWLGAMRYHHSRIHGVASNQAPQASEQQPPVRKKRKYTRRNQVLVPPIPPESSDAAPRVNADTLKSNTGQGSQPPASSTNIQRVQKRQTNHSLGE</sequence>
<feature type="compositionally biased region" description="Polar residues" evidence="1">
    <location>
        <begin position="217"/>
        <end position="226"/>
    </location>
</feature>
<evidence type="ECO:0000256" key="1">
    <source>
        <dbReference type="SAM" id="MobiDB-lite"/>
    </source>
</evidence>
<organism evidence="2 3">
    <name type="scientific">Diaporthe helianthi</name>
    <dbReference type="NCBI Taxonomy" id="158607"/>
    <lineage>
        <taxon>Eukaryota</taxon>
        <taxon>Fungi</taxon>
        <taxon>Dikarya</taxon>
        <taxon>Ascomycota</taxon>
        <taxon>Pezizomycotina</taxon>
        <taxon>Sordariomycetes</taxon>
        <taxon>Sordariomycetidae</taxon>
        <taxon>Diaporthales</taxon>
        <taxon>Diaporthaceae</taxon>
        <taxon>Diaporthe</taxon>
    </lineage>
</organism>
<dbReference type="InParanoid" id="A0A2P5HUD3"/>
<evidence type="ECO:0000313" key="2">
    <source>
        <dbReference type="EMBL" id="POS73845.1"/>
    </source>
</evidence>
<feature type="region of interest" description="Disordered" evidence="1">
    <location>
        <begin position="53"/>
        <end position="81"/>
    </location>
</feature>
<feature type="compositionally biased region" description="Polar residues" evidence="1">
    <location>
        <begin position="1"/>
        <end position="19"/>
    </location>
</feature>
<dbReference type="AlphaFoldDB" id="A0A2P5HUD3"/>
<feature type="region of interest" description="Disordered" evidence="1">
    <location>
        <begin position="1"/>
        <end position="20"/>
    </location>
</feature>
<feature type="compositionally biased region" description="Polar residues" evidence="1">
    <location>
        <begin position="491"/>
        <end position="511"/>
    </location>
</feature>
<reference evidence="2" key="1">
    <citation type="submission" date="2017-09" db="EMBL/GenBank/DDBJ databases">
        <title>Polyketide synthases of a Diaporthe helianthi virulent isolate.</title>
        <authorList>
            <person name="Baroncelli R."/>
        </authorList>
    </citation>
    <scope>NUCLEOTIDE SEQUENCE [LARGE SCALE GENOMIC DNA]</scope>
    <source>
        <strain evidence="2">7/96</strain>
    </source>
</reference>
<feature type="region of interest" description="Disordered" evidence="1">
    <location>
        <begin position="104"/>
        <end position="203"/>
    </location>
</feature>
<feature type="compositionally biased region" description="Polar residues" evidence="1">
    <location>
        <begin position="445"/>
        <end position="456"/>
    </location>
</feature>
<accession>A0A2P5HUD3</accession>
<dbReference type="STRING" id="158607.A0A2P5HUD3"/>